<dbReference type="PRINTS" id="PR00507">
    <property type="entry name" value="N12N6MTFRASE"/>
</dbReference>
<name>A0A563VQD7_9CYAN</name>
<gene>
    <name evidence="11" type="ORF">H1P_200009</name>
</gene>
<evidence type="ECO:0000256" key="6">
    <source>
        <dbReference type="ARBA" id="ARBA00022747"/>
    </source>
</evidence>
<dbReference type="GO" id="GO:0009307">
    <property type="term" value="P:DNA restriction-modification system"/>
    <property type="evidence" value="ECO:0007669"/>
    <property type="project" value="UniProtKB-KW"/>
</dbReference>
<evidence type="ECO:0000313" key="11">
    <source>
        <dbReference type="EMBL" id="VEP13477.1"/>
    </source>
</evidence>
<dbReference type="GO" id="GO:0009007">
    <property type="term" value="F:site-specific DNA-methyltransferase (adenine-specific) activity"/>
    <property type="evidence" value="ECO:0007669"/>
    <property type="project" value="UniProtKB-EC"/>
</dbReference>
<keyword evidence="8" id="KW-0175">Coiled coil</keyword>
<dbReference type="GO" id="GO:0008170">
    <property type="term" value="F:N-methyltransferase activity"/>
    <property type="evidence" value="ECO:0007669"/>
    <property type="project" value="InterPro"/>
</dbReference>
<evidence type="ECO:0000256" key="8">
    <source>
        <dbReference type="SAM" id="Coils"/>
    </source>
</evidence>
<evidence type="ECO:0000256" key="7">
    <source>
        <dbReference type="ARBA" id="ARBA00047942"/>
    </source>
</evidence>
<accession>A0A563VQD7</accession>
<dbReference type="GO" id="GO:0003677">
    <property type="term" value="F:DNA binding"/>
    <property type="evidence" value="ECO:0007669"/>
    <property type="project" value="InterPro"/>
</dbReference>
<sequence length="529" mass="60515">MPANTTDLEKRLWDAADELRANSKLKSSEYSVPVLGLIFLRYADYRFTKAEQELNRTDVPTERLHQKSERLRRRKISKADYQAKGVMYLPDIARFSYLVNLPESEDTGKAINESMKAIEAENEELSNILPQTYNRFENSLLVELLKSFNKIDIDTDLEGDAFGKIYEYFLGKFAMSEGQKGGEFFTPTSIVKLIVEILEPYHGRIYDPACGSGGMFVQSASFVARHQKNPSAEISIYRQEKVNETVRLCKMNLAVNGLSGDIREGNSYYEDIHKGINKFDFVMANPPFNVGKVDKEKMKGDLRVDNFGMPRADNANYLWIHFFYSALNDKGRAGFVMANSASDARSSELEIRQKLIEAGVVDVMIAVGSNFFYTVTLPCTLWFLDKGKTDTIRKNKVLFIDARHIYNQIDRAHREFTPEQIEFISNIVRLYRGEAVETVYNSPLLKENFPEGQYIDVAGLCNVATVDEIKEQGWSLNPGRYVGVAEKEEEDFDFAERLEEFNEELEILNSEARELEKRIAENVAMLLEE</sequence>
<evidence type="ECO:0000259" key="9">
    <source>
        <dbReference type="Pfam" id="PF02384"/>
    </source>
</evidence>
<evidence type="ECO:0000256" key="4">
    <source>
        <dbReference type="ARBA" id="ARBA00022679"/>
    </source>
</evidence>
<dbReference type="InterPro" id="IPR029063">
    <property type="entry name" value="SAM-dependent_MTases_sf"/>
</dbReference>
<dbReference type="RefSeq" id="WP_144864482.1">
    <property type="nucleotide sequence ID" value="NZ_LR213781.1"/>
</dbReference>
<dbReference type="EC" id="2.1.1.72" evidence="2"/>
<feature type="domain" description="DNA methylase adenine-specific" evidence="9">
    <location>
        <begin position="159"/>
        <end position="489"/>
    </location>
</feature>
<dbReference type="Pfam" id="PF12161">
    <property type="entry name" value="HsdM_N"/>
    <property type="match status" value="1"/>
</dbReference>
<evidence type="ECO:0000256" key="1">
    <source>
        <dbReference type="ARBA" id="ARBA00006594"/>
    </source>
</evidence>
<dbReference type="Gene3D" id="1.20.1260.30">
    <property type="match status" value="1"/>
</dbReference>
<dbReference type="InterPro" id="IPR003356">
    <property type="entry name" value="DNA_methylase_A-5"/>
</dbReference>
<keyword evidence="4" id="KW-0808">Transferase</keyword>
<reference evidence="11 12" key="1">
    <citation type="submission" date="2019-01" db="EMBL/GenBank/DDBJ databases">
        <authorList>
            <person name="Brito A."/>
        </authorList>
    </citation>
    <scope>NUCLEOTIDE SEQUENCE [LARGE SCALE GENOMIC DNA]</scope>
    <source>
        <strain evidence="11">1</strain>
    </source>
</reference>
<dbReference type="EMBL" id="CAACVJ010000113">
    <property type="protein sequence ID" value="VEP13477.1"/>
    <property type="molecule type" value="Genomic_DNA"/>
</dbReference>
<keyword evidence="12" id="KW-1185">Reference proteome</keyword>
<evidence type="ECO:0000256" key="2">
    <source>
        <dbReference type="ARBA" id="ARBA00011900"/>
    </source>
</evidence>
<evidence type="ECO:0000256" key="3">
    <source>
        <dbReference type="ARBA" id="ARBA00022603"/>
    </source>
</evidence>
<dbReference type="Gene3D" id="3.40.50.150">
    <property type="entry name" value="Vaccinia Virus protein VP39"/>
    <property type="match status" value="1"/>
</dbReference>
<dbReference type="PANTHER" id="PTHR42998:SF1">
    <property type="entry name" value="TYPE I RESTRICTION ENZYME HINDI METHYLASE SUBUNIT"/>
    <property type="match status" value="1"/>
</dbReference>
<dbReference type="PANTHER" id="PTHR42998">
    <property type="entry name" value="TYPE I RESTRICTION ENZYME HINDVIIP M PROTEIN-RELATED"/>
    <property type="match status" value="1"/>
</dbReference>
<dbReference type="SUPFAM" id="SSF53335">
    <property type="entry name" value="S-adenosyl-L-methionine-dependent methyltransferases"/>
    <property type="match status" value="1"/>
</dbReference>
<feature type="coiled-coil region" evidence="8">
    <location>
        <begin position="495"/>
        <end position="525"/>
    </location>
</feature>
<dbReference type="InterPro" id="IPR038333">
    <property type="entry name" value="T1MK-like_N_sf"/>
</dbReference>
<comment type="similarity">
    <text evidence="1">Belongs to the N(4)/N(6)-methyltransferase family.</text>
</comment>
<organism evidence="11 12">
    <name type="scientific">Hyella patelloides LEGE 07179</name>
    <dbReference type="NCBI Taxonomy" id="945734"/>
    <lineage>
        <taxon>Bacteria</taxon>
        <taxon>Bacillati</taxon>
        <taxon>Cyanobacteriota</taxon>
        <taxon>Cyanophyceae</taxon>
        <taxon>Pleurocapsales</taxon>
        <taxon>Hyellaceae</taxon>
        <taxon>Hyella</taxon>
    </lineage>
</organism>
<comment type="catalytic activity">
    <reaction evidence="7">
        <text>a 2'-deoxyadenosine in DNA + S-adenosyl-L-methionine = an N(6)-methyl-2'-deoxyadenosine in DNA + S-adenosyl-L-homocysteine + H(+)</text>
        <dbReference type="Rhea" id="RHEA:15197"/>
        <dbReference type="Rhea" id="RHEA-COMP:12418"/>
        <dbReference type="Rhea" id="RHEA-COMP:12419"/>
        <dbReference type="ChEBI" id="CHEBI:15378"/>
        <dbReference type="ChEBI" id="CHEBI:57856"/>
        <dbReference type="ChEBI" id="CHEBI:59789"/>
        <dbReference type="ChEBI" id="CHEBI:90615"/>
        <dbReference type="ChEBI" id="CHEBI:90616"/>
        <dbReference type="EC" id="2.1.1.72"/>
    </reaction>
</comment>
<evidence type="ECO:0000259" key="10">
    <source>
        <dbReference type="Pfam" id="PF12161"/>
    </source>
</evidence>
<proteinExistence type="inferred from homology"/>
<evidence type="ECO:0000313" key="12">
    <source>
        <dbReference type="Proteomes" id="UP000320055"/>
    </source>
</evidence>
<evidence type="ECO:0000256" key="5">
    <source>
        <dbReference type="ARBA" id="ARBA00022691"/>
    </source>
</evidence>
<dbReference type="InterPro" id="IPR052916">
    <property type="entry name" value="Type-I_RE_MTase_Subunit"/>
</dbReference>
<protein>
    <recommendedName>
        <fullName evidence="2">site-specific DNA-methyltransferase (adenine-specific)</fullName>
        <ecNumber evidence="2">2.1.1.72</ecNumber>
    </recommendedName>
</protein>
<dbReference type="InterPro" id="IPR022749">
    <property type="entry name" value="D12N6_MeTrfase_N"/>
</dbReference>
<dbReference type="GO" id="GO:0032259">
    <property type="term" value="P:methylation"/>
    <property type="evidence" value="ECO:0007669"/>
    <property type="project" value="UniProtKB-KW"/>
</dbReference>
<dbReference type="Proteomes" id="UP000320055">
    <property type="component" value="Unassembled WGS sequence"/>
</dbReference>
<keyword evidence="5" id="KW-0949">S-adenosyl-L-methionine</keyword>
<dbReference type="Pfam" id="PF02384">
    <property type="entry name" value="N6_Mtase"/>
    <property type="match status" value="1"/>
</dbReference>
<feature type="domain" description="N6 adenine-specific DNA methyltransferase N-terminal" evidence="10">
    <location>
        <begin position="8"/>
        <end position="146"/>
    </location>
</feature>
<dbReference type="OrthoDB" id="467945at2"/>
<dbReference type="AlphaFoldDB" id="A0A563VQD7"/>
<keyword evidence="3" id="KW-0489">Methyltransferase</keyword>
<keyword evidence="6" id="KW-0680">Restriction system</keyword>